<dbReference type="Pfam" id="PF19372">
    <property type="entry name" value="DUF5947"/>
    <property type="match status" value="1"/>
</dbReference>
<organism evidence="2 3">
    <name type="scientific">Arthrobacter methylotrophus</name>
    <dbReference type="NCBI Taxonomy" id="121291"/>
    <lineage>
        <taxon>Bacteria</taxon>
        <taxon>Bacillati</taxon>
        <taxon>Actinomycetota</taxon>
        <taxon>Actinomycetes</taxon>
        <taxon>Micrococcales</taxon>
        <taxon>Micrococcaceae</taxon>
        <taxon>Arthrobacter</taxon>
    </lineage>
</organism>
<protein>
    <submittedName>
        <fullName evidence="2">DUF5947 family protein</fullName>
    </submittedName>
</protein>
<feature type="region of interest" description="Disordered" evidence="1">
    <location>
        <begin position="212"/>
        <end position="233"/>
    </location>
</feature>
<gene>
    <name evidence="2" type="ORF">ACFFPI_16645</name>
</gene>
<proteinExistence type="predicted"/>
<dbReference type="EMBL" id="JBHMBH010000038">
    <property type="protein sequence ID" value="MFB9715729.1"/>
    <property type="molecule type" value="Genomic_DNA"/>
</dbReference>
<comment type="caution">
    <text evidence="2">The sequence shown here is derived from an EMBL/GenBank/DDBJ whole genome shotgun (WGS) entry which is preliminary data.</text>
</comment>
<evidence type="ECO:0000313" key="3">
    <source>
        <dbReference type="Proteomes" id="UP001589536"/>
    </source>
</evidence>
<evidence type="ECO:0000313" key="2">
    <source>
        <dbReference type="EMBL" id="MFB9715729.1"/>
    </source>
</evidence>
<dbReference type="InterPro" id="IPR045991">
    <property type="entry name" value="DUF5947"/>
</dbReference>
<dbReference type="Proteomes" id="UP001589536">
    <property type="component" value="Unassembled WGS sequence"/>
</dbReference>
<reference evidence="2 3" key="1">
    <citation type="submission" date="2024-09" db="EMBL/GenBank/DDBJ databases">
        <authorList>
            <person name="Sun Q."/>
            <person name="Mori K."/>
        </authorList>
    </citation>
    <scope>NUCLEOTIDE SEQUENCE [LARGE SCALE GENOMIC DNA]</scope>
    <source>
        <strain evidence="2 3">JCM 13519</strain>
    </source>
</reference>
<sequence>MAGTSANGLPLALLRRIASVRPAPAAGERCEMCGEPIPDEHQHVVDIESHAMMCTCRPCYLLFTDSTAHLRYRSVPDRYLSFPDFELGPGQWDELEIPVGLAFFFRSSTLDRTVAFYPGPAGATESELPLDAWDAVLVRNASLSVAAPDTEALLIRGPGADRPQADCHLVPVDACYELVGQLRRVWRGFDGGQEARGQLAEFFARVGRRSKPLREDNRGPTTAACPCREARND</sequence>
<dbReference type="RefSeq" id="WP_345050984.1">
    <property type="nucleotide sequence ID" value="NZ_BAABED010000001.1"/>
</dbReference>
<accession>A0ABV5UU67</accession>
<keyword evidence="3" id="KW-1185">Reference proteome</keyword>
<evidence type="ECO:0000256" key="1">
    <source>
        <dbReference type="SAM" id="MobiDB-lite"/>
    </source>
</evidence>
<name>A0ABV5UU67_9MICC</name>